<dbReference type="InterPro" id="IPR053161">
    <property type="entry name" value="Ulvan_degrading_GH"/>
</dbReference>
<sequence length="853" mass="95838">MNLYFNRFKISACFLSCLLLFCGKQAHSQQVNTEKPWSFWWWMGNAVNEKDIKYNLEHFKNAGLGGVHIIPIYGVKGTEKQFLPFLGDRYMKMVKYTIAEAKKLGLGVDMTTGTGWPFGGPNITKAESAEKWVYNNGQFTGTSTKQQVKRAAPGGEGYVLDPYSAPLMEHYLARFDSAFAKKNPGLRAMYQDSYEVYGANWSANFLTEFKKRRGYDLRDVAKIFLDSTDNPQGRLVKMDYQQTLSEMLYDANKVWTEWSTKRGMITRYQAHGSPGNLLDLYSLANVPETEAFGSSNFPIPGLRVDHDYRDWSSGRPNPLLMKFASSASDLYGKKLTSSETFTWLANHFKVSLSQAKPQADEVFTAGINHIFFHGTTYSPQNDPYPGWLFYASTHFGPTSHFYNQLPLFTKYIQNCQHILQNSKPDNDVLIYFPIQDVWAEQGGKLSTAYQLDAHHTEIWLNSHPFGKLSGQLKKEGYSFDYASDRVLGNLKVVGGKLVAPGASYKVLVVPACNYMPLATLDRLLQLGKQGATIIFENNLPKEVMGYGDHEGKTKQFEQQKGAMKADESHFMVTGNVEKVLNGKGVLQEMIGGEGLSFIRKNQNGHKVYFITNLGNQFKEGWVSLTAGDAAHLSGYDPLTGRKFNFAGRKHGAQSQIWLQLLPGQSCFVMQDAATHLVSTAAPKDYAAFKVDTKWTLQFLQGRPAYHQSFHIDTLQSWTNLSDTAKFYTGTARYSASFNVPKSVTDKKDLVIDLGTVNESASVKINGKAIGTAWSIPFRLKIPSGMLAAGKNTIEITVTNLSSNYMRVYDKEHPEWKKFYDINIADIAYTPFDASKWPIMPSGISANNLKILYR</sequence>
<proteinExistence type="predicted"/>
<dbReference type="EMBL" id="QAOQ01000008">
    <property type="protein sequence ID" value="PTQ93552.1"/>
    <property type="molecule type" value="Genomic_DNA"/>
</dbReference>
<organism evidence="2 3">
    <name type="scientific">Mucilaginibacter yixingensis</name>
    <dbReference type="NCBI Taxonomy" id="1295612"/>
    <lineage>
        <taxon>Bacteria</taxon>
        <taxon>Pseudomonadati</taxon>
        <taxon>Bacteroidota</taxon>
        <taxon>Sphingobacteriia</taxon>
        <taxon>Sphingobacteriales</taxon>
        <taxon>Sphingobacteriaceae</taxon>
        <taxon>Mucilaginibacter</taxon>
    </lineage>
</organism>
<keyword evidence="1" id="KW-0732">Signal</keyword>
<evidence type="ECO:0000256" key="1">
    <source>
        <dbReference type="SAM" id="SignalP"/>
    </source>
</evidence>
<name>A0A2T5J5U2_9SPHI</name>
<evidence type="ECO:0000313" key="3">
    <source>
        <dbReference type="Proteomes" id="UP000244168"/>
    </source>
</evidence>
<keyword evidence="3" id="KW-1185">Reference proteome</keyword>
<dbReference type="InterPro" id="IPR008979">
    <property type="entry name" value="Galactose-bd-like_sf"/>
</dbReference>
<accession>A0A2T5J5U2</accession>
<reference evidence="2 3" key="1">
    <citation type="submission" date="2018-04" db="EMBL/GenBank/DDBJ databases">
        <title>Genomic Encyclopedia of Archaeal and Bacterial Type Strains, Phase II (KMG-II): from individual species to whole genera.</title>
        <authorList>
            <person name="Goeker M."/>
        </authorList>
    </citation>
    <scope>NUCLEOTIDE SEQUENCE [LARGE SCALE GENOMIC DNA]</scope>
    <source>
        <strain evidence="2 3">DSM 26809</strain>
    </source>
</reference>
<feature type="chain" id="PRO_5015394786" evidence="1">
    <location>
        <begin position="29"/>
        <end position="853"/>
    </location>
</feature>
<dbReference type="Proteomes" id="UP000244168">
    <property type="component" value="Unassembled WGS sequence"/>
</dbReference>
<dbReference type="Gene3D" id="2.60.120.260">
    <property type="entry name" value="Galactose-binding domain-like"/>
    <property type="match status" value="1"/>
</dbReference>
<gene>
    <name evidence="2" type="ORF">C8P68_10814</name>
</gene>
<dbReference type="AlphaFoldDB" id="A0A2T5J5U2"/>
<dbReference type="Pfam" id="PF17132">
    <property type="entry name" value="Glyco_hydro_106"/>
    <property type="match status" value="2"/>
</dbReference>
<protein>
    <submittedName>
        <fullName evidence="2">Alpha-L-rhamnosidase-like protein</fullName>
    </submittedName>
</protein>
<evidence type="ECO:0000313" key="2">
    <source>
        <dbReference type="EMBL" id="PTQ93552.1"/>
    </source>
</evidence>
<dbReference type="PANTHER" id="PTHR36848:SF2">
    <property type="entry name" value="SECRETED PROTEIN"/>
    <property type="match status" value="1"/>
</dbReference>
<dbReference type="SUPFAM" id="SSF49785">
    <property type="entry name" value="Galactose-binding domain-like"/>
    <property type="match status" value="1"/>
</dbReference>
<dbReference type="OrthoDB" id="9761519at2"/>
<dbReference type="PANTHER" id="PTHR36848">
    <property type="entry name" value="DNA-BINDING PROTEIN (PUTATIVE SECRETED PROTEIN)-RELATED"/>
    <property type="match status" value="1"/>
</dbReference>
<dbReference type="RefSeq" id="WP_107830683.1">
    <property type="nucleotide sequence ID" value="NZ_CP160205.1"/>
</dbReference>
<dbReference type="NCBIfam" id="NF045579">
    <property type="entry name" value="rhamnoside_JR"/>
    <property type="match status" value="1"/>
</dbReference>
<comment type="caution">
    <text evidence="2">The sequence shown here is derived from an EMBL/GenBank/DDBJ whole genome shotgun (WGS) entry which is preliminary data.</text>
</comment>
<feature type="signal peptide" evidence="1">
    <location>
        <begin position="1"/>
        <end position="28"/>
    </location>
</feature>